<dbReference type="InterPro" id="IPR009100">
    <property type="entry name" value="AcylCoA_DH/oxidase_NM_dom_sf"/>
</dbReference>
<name>A0A2A2WTD7_9ACTN</name>
<organism evidence="8 9">
    <name type="scientific">Dietzia natronolimnaea</name>
    <dbReference type="NCBI Taxonomy" id="161920"/>
    <lineage>
        <taxon>Bacteria</taxon>
        <taxon>Bacillati</taxon>
        <taxon>Actinomycetota</taxon>
        <taxon>Actinomycetes</taxon>
        <taxon>Mycobacteriales</taxon>
        <taxon>Dietziaceae</taxon>
        <taxon>Dietzia</taxon>
    </lineage>
</organism>
<dbReference type="AlphaFoldDB" id="A0A2A2WTD7"/>
<dbReference type="Gene3D" id="1.10.540.10">
    <property type="entry name" value="Acyl-CoA dehydrogenase/oxidase, N-terminal domain"/>
    <property type="match status" value="1"/>
</dbReference>
<dbReference type="Proteomes" id="UP000218810">
    <property type="component" value="Unassembled WGS sequence"/>
</dbReference>
<dbReference type="PANTHER" id="PTHR43884:SF20">
    <property type="entry name" value="ACYL-COA DEHYDROGENASE FADE28"/>
    <property type="match status" value="1"/>
</dbReference>
<dbReference type="InterPro" id="IPR013786">
    <property type="entry name" value="AcylCoA_DH/ox_N"/>
</dbReference>
<dbReference type="InterPro" id="IPR037069">
    <property type="entry name" value="AcylCoA_DH/ox_N_sf"/>
</dbReference>
<evidence type="ECO:0000313" key="8">
    <source>
        <dbReference type="EMBL" id="PAY24303.1"/>
    </source>
</evidence>
<dbReference type="RefSeq" id="WP_095717524.1">
    <property type="nucleotide sequence ID" value="NZ_NTGA01000007.1"/>
</dbReference>
<dbReference type="GO" id="GO:0050660">
    <property type="term" value="F:flavin adenine dinucleotide binding"/>
    <property type="evidence" value="ECO:0007669"/>
    <property type="project" value="InterPro"/>
</dbReference>
<gene>
    <name evidence="8" type="ORF">CEY15_04795</name>
</gene>
<keyword evidence="5" id="KW-0560">Oxidoreductase</keyword>
<evidence type="ECO:0000256" key="5">
    <source>
        <dbReference type="ARBA" id="ARBA00023002"/>
    </source>
</evidence>
<dbReference type="InterPro" id="IPR036250">
    <property type="entry name" value="AcylCo_DH-like_C"/>
</dbReference>
<proteinExistence type="inferred from homology"/>
<evidence type="ECO:0000256" key="4">
    <source>
        <dbReference type="ARBA" id="ARBA00022827"/>
    </source>
</evidence>
<evidence type="ECO:0000259" key="6">
    <source>
        <dbReference type="Pfam" id="PF00441"/>
    </source>
</evidence>
<protein>
    <submittedName>
        <fullName evidence="8">Acyl-CoA dehydrogenase</fullName>
    </submittedName>
</protein>
<dbReference type="Pfam" id="PF02771">
    <property type="entry name" value="Acyl-CoA_dh_N"/>
    <property type="match status" value="1"/>
</dbReference>
<sequence length="376" mass="39420">MPINLSTEQKDLAETLDDVWSGIAPGHDVWPSIRELGLTEIPFPEATGGADGTFRDLTVVMTGLGRVLGSAPYFSSVVMAGLALLDAADRDTRAELLPGIVSGARTAALVCGPGIVTSAIRGEVAGEGELSLTGEQHAVVDGESAELLVVVTHGPDGTELALVEGSAPGVRRSVGEQLDGTRPLATVEFDGATARRISGPDVASRLEEVCSRVLIALAAEQVGLARRCLEMAVEYAGARQQFGRTIGSFQGIKHKLVDLLVAIELAEVTVLEASGGAERSCDEASAAELADRAAAARVLASRAAMTAAEEAIQVHGGIGFTWEHPLHHYFRRAKADQLLFGDEYPYVQSVGESLVLGREVTHEAQEGIRLTGAVGR</sequence>
<evidence type="ECO:0000256" key="3">
    <source>
        <dbReference type="ARBA" id="ARBA00022630"/>
    </source>
</evidence>
<feature type="domain" description="Acyl-CoA dehydrogenase/oxidase N-terminal" evidence="7">
    <location>
        <begin position="21"/>
        <end position="103"/>
    </location>
</feature>
<accession>A0A2A2WTD7</accession>
<keyword evidence="3" id="KW-0285">Flavoprotein</keyword>
<keyword evidence="9" id="KW-1185">Reference proteome</keyword>
<dbReference type="SUPFAM" id="SSF56645">
    <property type="entry name" value="Acyl-CoA dehydrogenase NM domain-like"/>
    <property type="match status" value="1"/>
</dbReference>
<dbReference type="OrthoDB" id="8677713at2"/>
<dbReference type="Pfam" id="PF00441">
    <property type="entry name" value="Acyl-CoA_dh_1"/>
    <property type="match status" value="1"/>
</dbReference>
<comment type="caution">
    <text evidence="8">The sequence shown here is derived from an EMBL/GenBank/DDBJ whole genome shotgun (WGS) entry which is preliminary data.</text>
</comment>
<dbReference type="EMBL" id="NTGA01000007">
    <property type="protein sequence ID" value="PAY24303.1"/>
    <property type="molecule type" value="Genomic_DNA"/>
</dbReference>
<evidence type="ECO:0000256" key="2">
    <source>
        <dbReference type="ARBA" id="ARBA00009347"/>
    </source>
</evidence>
<evidence type="ECO:0000259" key="7">
    <source>
        <dbReference type="Pfam" id="PF02771"/>
    </source>
</evidence>
<dbReference type="GO" id="GO:0003995">
    <property type="term" value="F:acyl-CoA dehydrogenase activity"/>
    <property type="evidence" value="ECO:0007669"/>
    <property type="project" value="TreeGrafter"/>
</dbReference>
<feature type="domain" description="Acyl-CoA dehydrogenase/oxidase C-terminal" evidence="6">
    <location>
        <begin position="215"/>
        <end position="342"/>
    </location>
</feature>
<dbReference type="Gene3D" id="1.20.140.10">
    <property type="entry name" value="Butyryl-CoA Dehydrogenase, subunit A, domain 3"/>
    <property type="match status" value="1"/>
</dbReference>
<keyword evidence="4" id="KW-0274">FAD</keyword>
<comment type="cofactor">
    <cofactor evidence="1">
        <name>FAD</name>
        <dbReference type="ChEBI" id="CHEBI:57692"/>
    </cofactor>
</comment>
<dbReference type="InterPro" id="IPR009075">
    <property type="entry name" value="AcylCo_DH/oxidase_C"/>
</dbReference>
<comment type="similarity">
    <text evidence="2">Belongs to the acyl-CoA dehydrogenase family.</text>
</comment>
<evidence type="ECO:0000313" key="9">
    <source>
        <dbReference type="Proteomes" id="UP000218810"/>
    </source>
</evidence>
<dbReference type="InterPro" id="IPR046373">
    <property type="entry name" value="Acyl-CoA_Oxase/DH_mid-dom_sf"/>
</dbReference>
<evidence type="ECO:0000256" key="1">
    <source>
        <dbReference type="ARBA" id="ARBA00001974"/>
    </source>
</evidence>
<reference evidence="9" key="1">
    <citation type="submission" date="2017-09" db="EMBL/GenBank/DDBJ databases">
        <authorList>
            <person name="Zhang Y."/>
            <person name="Huang X."/>
            <person name="Liu J."/>
            <person name="Lu L."/>
            <person name="Peng K."/>
        </authorList>
    </citation>
    <scope>NUCLEOTIDE SEQUENCE [LARGE SCALE GENOMIC DNA]</scope>
    <source>
        <strain evidence="9">S-XJ-1</strain>
    </source>
</reference>
<dbReference type="SUPFAM" id="SSF47203">
    <property type="entry name" value="Acyl-CoA dehydrogenase C-terminal domain-like"/>
    <property type="match status" value="1"/>
</dbReference>
<dbReference type="Gene3D" id="2.40.110.10">
    <property type="entry name" value="Butyryl-CoA Dehydrogenase, subunit A, domain 2"/>
    <property type="match status" value="1"/>
</dbReference>
<dbReference type="PANTHER" id="PTHR43884">
    <property type="entry name" value="ACYL-COA DEHYDROGENASE"/>
    <property type="match status" value="1"/>
</dbReference>